<dbReference type="AlphaFoldDB" id="A0A392VIN0"/>
<reference evidence="1 2" key="1">
    <citation type="journal article" date="2018" name="Front. Plant Sci.">
        <title>Red Clover (Trifolium pratense) and Zigzag Clover (T. medium) - A Picture of Genomic Similarities and Differences.</title>
        <authorList>
            <person name="Dluhosova J."/>
            <person name="Istvanek J."/>
            <person name="Nedelnik J."/>
            <person name="Repkova J."/>
        </authorList>
    </citation>
    <scope>NUCLEOTIDE SEQUENCE [LARGE SCALE GENOMIC DNA]</scope>
    <source>
        <strain evidence="2">cv. 10/8</strain>
        <tissue evidence="1">Leaf</tissue>
    </source>
</reference>
<feature type="non-terminal residue" evidence="1">
    <location>
        <position position="40"/>
    </location>
</feature>
<name>A0A392VIN0_9FABA</name>
<proteinExistence type="predicted"/>
<evidence type="ECO:0000313" key="1">
    <source>
        <dbReference type="EMBL" id="MCI87209.1"/>
    </source>
</evidence>
<dbReference type="EMBL" id="LXQA011160280">
    <property type="protein sequence ID" value="MCI87209.1"/>
    <property type="molecule type" value="Genomic_DNA"/>
</dbReference>
<dbReference type="Proteomes" id="UP000265520">
    <property type="component" value="Unassembled WGS sequence"/>
</dbReference>
<protein>
    <submittedName>
        <fullName evidence="1">Uncharacterized protein</fullName>
    </submittedName>
</protein>
<comment type="caution">
    <text evidence="1">The sequence shown here is derived from an EMBL/GenBank/DDBJ whole genome shotgun (WGS) entry which is preliminary data.</text>
</comment>
<organism evidence="1 2">
    <name type="scientific">Trifolium medium</name>
    <dbReference type="NCBI Taxonomy" id="97028"/>
    <lineage>
        <taxon>Eukaryota</taxon>
        <taxon>Viridiplantae</taxon>
        <taxon>Streptophyta</taxon>
        <taxon>Embryophyta</taxon>
        <taxon>Tracheophyta</taxon>
        <taxon>Spermatophyta</taxon>
        <taxon>Magnoliopsida</taxon>
        <taxon>eudicotyledons</taxon>
        <taxon>Gunneridae</taxon>
        <taxon>Pentapetalae</taxon>
        <taxon>rosids</taxon>
        <taxon>fabids</taxon>
        <taxon>Fabales</taxon>
        <taxon>Fabaceae</taxon>
        <taxon>Papilionoideae</taxon>
        <taxon>50 kb inversion clade</taxon>
        <taxon>NPAAA clade</taxon>
        <taxon>Hologalegina</taxon>
        <taxon>IRL clade</taxon>
        <taxon>Trifolieae</taxon>
        <taxon>Trifolium</taxon>
    </lineage>
</organism>
<evidence type="ECO:0000313" key="2">
    <source>
        <dbReference type="Proteomes" id="UP000265520"/>
    </source>
</evidence>
<accession>A0A392VIN0</accession>
<sequence length="40" mass="4460">MLATMNSELQKQHGNMDAFDMIEHLKPKGGIAKEGNFSHC</sequence>
<keyword evidence="2" id="KW-1185">Reference proteome</keyword>